<dbReference type="AlphaFoldDB" id="A0A564YFE2"/>
<gene>
    <name evidence="1" type="ORF">WMSIL1_LOCUS5792</name>
</gene>
<keyword evidence="2" id="KW-1185">Reference proteome</keyword>
<evidence type="ECO:0000313" key="2">
    <source>
        <dbReference type="Proteomes" id="UP000321570"/>
    </source>
</evidence>
<feature type="non-terminal residue" evidence="1">
    <location>
        <position position="1"/>
    </location>
</feature>
<proteinExistence type="predicted"/>
<sequence>ISTTWRPERTLVFAISNDSGQEAFSLPNSLWSPDVVQRREGSDQDITSIYYRGSMAFLSTPGRSHDKDGDNRIYERALYI</sequence>
<dbReference type="Proteomes" id="UP000321570">
    <property type="component" value="Unassembled WGS sequence"/>
</dbReference>
<accession>A0A564YFE2</accession>
<dbReference type="EMBL" id="CABIJS010000199">
    <property type="protein sequence ID" value="VUZ45985.1"/>
    <property type="molecule type" value="Genomic_DNA"/>
</dbReference>
<name>A0A564YFE2_HYMDI</name>
<evidence type="ECO:0000313" key="1">
    <source>
        <dbReference type="EMBL" id="VUZ45985.1"/>
    </source>
</evidence>
<reference evidence="1 2" key="1">
    <citation type="submission" date="2019-07" db="EMBL/GenBank/DDBJ databases">
        <authorList>
            <person name="Jastrzebski P J."/>
            <person name="Paukszto L."/>
            <person name="Jastrzebski P J."/>
        </authorList>
    </citation>
    <scope>NUCLEOTIDE SEQUENCE [LARGE SCALE GENOMIC DNA]</scope>
    <source>
        <strain evidence="1 2">WMS-il1</strain>
    </source>
</reference>
<protein>
    <submittedName>
        <fullName evidence="1">Uncharacterized protein</fullName>
    </submittedName>
</protein>
<organism evidence="1 2">
    <name type="scientific">Hymenolepis diminuta</name>
    <name type="common">Rat tapeworm</name>
    <dbReference type="NCBI Taxonomy" id="6216"/>
    <lineage>
        <taxon>Eukaryota</taxon>
        <taxon>Metazoa</taxon>
        <taxon>Spiralia</taxon>
        <taxon>Lophotrochozoa</taxon>
        <taxon>Platyhelminthes</taxon>
        <taxon>Cestoda</taxon>
        <taxon>Eucestoda</taxon>
        <taxon>Cyclophyllidea</taxon>
        <taxon>Hymenolepididae</taxon>
        <taxon>Hymenolepis</taxon>
    </lineage>
</organism>